<dbReference type="Gene3D" id="2.40.160.20">
    <property type="match status" value="1"/>
</dbReference>
<dbReference type="OrthoDB" id="6199047at2"/>
<name>A0A1L3I884_9RHOB</name>
<dbReference type="Pfam" id="PF09411">
    <property type="entry name" value="PagL"/>
    <property type="match status" value="1"/>
</dbReference>
<feature type="signal peptide" evidence="1">
    <location>
        <begin position="1"/>
        <end position="26"/>
    </location>
</feature>
<evidence type="ECO:0000313" key="2">
    <source>
        <dbReference type="EMBL" id="APG48235.1"/>
    </source>
</evidence>
<evidence type="ECO:0000313" key="3">
    <source>
        <dbReference type="Proteomes" id="UP000183859"/>
    </source>
</evidence>
<reference evidence="3" key="1">
    <citation type="submission" date="2016-07" db="EMBL/GenBank/DDBJ databases">
        <title>Phaeobacter portensis sp. nov., a tropodithietic acid producing bacterium isolated from a German harbor.</title>
        <authorList>
            <person name="Freese H.M."/>
            <person name="Bunk B."/>
            <person name="Breider S."/>
            <person name="Brinkhoff T."/>
        </authorList>
    </citation>
    <scope>NUCLEOTIDE SEQUENCE [LARGE SCALE GENOMIC DNA]</scope>
    <source>
        <strain evidence="3">P97</strain>
    </source>
</reference>
<accession>A0A1L3I884</accession>
<keyword evidence="3" id="KW-1185">Reference proteome</keyword>
<dbReference type="Proteomes" id="UP000183859">
    <property type="component" value="Chromosome"/>
</dbReference>
<protein>
    <submittedName>
        <fullName evidence="2">Lipid A 3-O-deacylase (PagL)</fullName>
    </submittedName>
</protein>
<gene>
    <name evidence="2" type="ORF">PhaeoP97_02859</name>
</gene>
<dbReference type="STRING" id="1844006.PhaeoP97_02859"/>
<evidence type="ECO:0000256" key="1">
    <source>
        <dbReference type="SAM" id="SignalP"/>
    </source>
</evidence>
<dbReference type="AlphaFoldDB" id="A0A1L3I884"/>
<proteinExistence type="predicted"/>
<dbReference type="KEGG" id="php:PhaeoP97_02859"/>
<dbReference type="EMBL" id="CP016364">
    <property type="protein sequence ID" value="APG48235.1"/>
    <property type="molecule type" value="Genomic_DNA"/>
</dbReference>
<organism evidence="2 3">
    <name type="scientific">Phaeobacter porticola</name>
    <dbReference type="NCBI Taxonomy" id="1844006"/>
    <lineage>
        <taxon>Bacteria</taxon>
        <taxon>Pseudomonadati</taxon>
        <taxon>Pseudomonadota</taxon>
        <taxon>Alphaproteobacteria</taxon>
        <taxon>Rhodobacterales</taxon>
        <taxon>Roseobacteraceae</taxon>
        <taxon>Phaeobacter</taxon>
    </lineage>
</organism>
<keyword evidence="1" id="KW-0732">Signal</keyword>
<sequence length="170" mass="18244" precursor="true">MSIRTFVTAAYIASAFTLASALPAAAQDWIFSAGYSSFSRAGAEDSALVSVEYQHDAFWQRGNFDALFGAALDVQTTGDLFVGAGVVGKWQLRRGWFIETSVMPGAYAESVRLNDLGSTFEIRSALAVGKTFENGRALSLALTHKSNASTADINPGVNSLLLRWHVPFKG</sequence>
<dbReference type="InterPro" id="IPR018550">
    <property type="entry name" value="Lipid-A_deacylase-rel"/>
</dbReference>
<feature type="chain" id="PRO_5012069177" evidence="1">
    <location>
        <begin position="27"/>
        <end position="170"/>
    </location>
</feature>
<dbReference type="RefSeq" id="WP_072505598.1">
    <property type="nucleotide sequence ID" value="NZ_CP016364.1"/>
</dbReference>